<feature type="signal peptide" evidence="5">
    <location>
        <begin position="1"/>
        <end position="19"/>
    </location>
</feature>
<dbReference type="RefSeq" id="WP_094549021.1">
    <property type="nucleotide sequence ID" value="NZ_MQWB01000001.1"/>
</dbReference>
<accession>A0A259U0J3</accession>
<comment type="caution">
    <text evidence="7">The sequence shown here is derived from an EMBL/GenBank/DDBJ whole genome shotgun (WGS) entry which is preliminary data.</text>
</comment>
<dbReference type="AlphaFoldDB" id="A0A259U0J3"/>
<dbReference type="InterPro" id="IPR009056">
    <property type="entry name" value="Cyt_c-like_dom"/>
</dbReference>
<evidence type="ECO:0000256" key="3">
    <source>
        <dbReference type="ARBA" id="ARBA00023004"/>
    </source>
</evidence>
<evidence type="ECO:0000256" key="1">
    <source>
        <dbReference type="ARBA" id="ARBA00022617"/>
    </source>
</evidence>
<dbReference type="SUPFAM" id="SSF46626">
    <property type="entry name" value="Cytochrome c"/>
    <property type="match status" value="1"/>
</dbReference>
<evidence type="ECO:0000256" key="5">
    <source>
        <dbReference type="SAM" id="SignalP"/>
    </source>
</evidence>
<dbReference type="InterPro" id="IPR036909">
    <property type="entry name" value="Cyt_c-like_dom_sf"/>
</dbReference>
<organism evidence="7 8">
    <name type="scientific">Rubricoccus marinus</name>
    <dbReference type="NCBI Taxonomy" id="716817"/>
    <lineage>
        <taxon>Bacteria</taxon>
        <taxon>Pseudomonadati</taxon>
        <taxon>Rhodothermota</taxon>
        <taxon>Rhodothermia</taxon>
        <taxon>Rhodothermales</taxon>
        <taxon>Rubricoccaceae</taxon>
        <taxon>Rubricoccus</taxon>
    </lineage>
</organism>
<gene>
    <name evidence="7" type="ORF">BSZ36_11460</name>
</gene>
<dbReference type="PIRSF" id="PIRSF028099">
    <property type="entry name" value="DUF1111"/>
    <property type="match status" value="1"/>
</dbReference>
<sequence>MRVLALLALAVSLAACDSAAPSGGAEPLAGGATTVFDASGNGFSTPAPNLSAGDLALHLVGDAEFEATFVTAPAPVNGGLGPVFNNTSCIACHARDGRSRESLLLRVSQRGRDLNGGPLAADGFGLQVQDRAILGHQPEGTVQVAWTERREVLSDGTVVSLREPAYTIGRPLHALPSEVSPRFSRPVFGLGLLEAVRESDLYALARAQEAGGEVSGRPNVVWDPIEGRMRVGRFGWKANQPSLISQTVTAYSEDMGVSSPWALSASGEAEIDRETVEAVTFYTQTLGVPARRGVLDPMVVRGERLFASVGCASCHAPELRTGSQTGVAAVSNQTIRPYTDLLLHDMGPALADGRPDFGASGSEWRTPPLWGLGLTRVVNGAEELMHDGRARGVVEAVMWHGGEAEAARERFRALSREERDALLAFLRSL</sequence>
<dbReference type="Pfam" id="PF06537">
    <property type="entry name" value="DHOR"/>
    <property type="match status" value="3"/>
</dbReference>
<evidence type="ECO:0000256" key="4">
    <source>
        <dbReference type="PROSITE-ProRule" id="PRU00433"/>
    </source>
</evidence>
<keyword evidence="8" id="KW-1185">Reference proteome</keyword>
<dbReference type="OrthoDB" id="9805202at2"/>
<reference evidence="7 8" key="1">
    <citation type="submission" date="2016-11" db="EMBL/GenBank/DDBJ databases">
        <title>Study of marine rhodopsin-containing bacteria.</title>
        <authorList>
            <person name="Yoshizawa S."/>
            <person name="Kumagai Y."/>
            <person name="Kogure K."/>
        </authorList>
    </citation>
    <scope>NUCLEOTIDE SEQUENCE [LARGE SCALE GENOMIC DNA]</scope>
    <source>
        <strain evidence="7 8">SG-29</strain>
    </source>
</reference>
<dbReference type="InterPro" id="IPR051395">
    <property type="entry name" value="Cytochrome_c_Peroxidase/MauG"/>
</dbReference>
<dbReference type="PANTHER" id="PTHR30600">
    <property type="entry name" value="CYTOCHROME C PEROXIDASE-RELATED"/>
    <property type="match status" value="1"/>
</dbReference>
<dbReference type="EMBL" id="MQWB01000001">
    <property type="protein sequence ID" value="OZC03543.1"/>
    <property type="molecule type" value="Genomic_DNA"/>
</dbReference>
<evidence type="ECO:0000313" key="7">
    <source>
        <dbReference type="EMBL" id="OZC03543.1"/>
    </source>
</evidence>
<keyword evidence="2 4" id="KW-0479">Metal-binding</keyword>
<dbReference type="InParanoid" id="A0A259U0J3"/>
<dbReference type="Gene3D" id="1.10.760.10">
    <property type="entry name" value="Cytochrome c-like domain"/>
    <property type="match status" value="1"/>
</dbReference>
<keyword evidence="1 4" id="KW-0349">Heme</keyword>
<dbReference type="GO" id="GO:0009055">
    <property type="term" value="F:electron transfer activity"/>
    <property type="evidence" value="ECO:0007669"/>
    <property type="project" value="InterPro"/>
</dbReference>
<evidence type="ECO:0000256" key="2">
    <source>
        <dbReference type="ARBA" id="ARBA00022723"/>
    </source>
</evidence>
<evidence type="ECO:0000313" key="8">
    <source>
        <dbReference type="Proteomes" id="UP000216446"/>
    </source>
</evidence>
<keyword evidence="3 4" id="KW-0408">Iron</keyword>
<evidence type="ECO:0000259" key="6">
    <source>
        <dbReference type="PROSITE" id="PS51007"/>
    </source>
</evidence>
<dbReference type="Proteomes" id="UP000216446">
    <property type="component" value="Unassembled WGS sequence"/>
</dbReference>
<name>A0A259U0J3_9BACT</name>
<protein>
    <recommendedName>
        <fullName evidence="6">Cytochrome c domain-containing protein</fullName>
    </recommendedName>
</protein>
<dbReference type="PROSITE" id="PS51007">
    <property type="entry name" value="CYTC"/>
    <property type="match status" value="1"/>
</dbReference>
<feature type="domain" description="Cytochrome c" evidence="6">
    <location>
        <begin position="297"/>
        <end position="429"/>
    </location>
</feature>
<dbReference type="PANTHER" id="PTHR30600:SF4">
    <property type="entry name" value="CYTOCHROME C DOMAIN-CONTAINING PROTEIN"/>
    <property type="match status" value="1"/>
</dbReference>
<feature type="chain" id="PRO_5012017229" description="Cytochrome c domain-containing protein" evidence="5">
    <location>
        <begin position="20"/>
        <end position="429"/>
    </location>
</feature>
<proteinExistence type="predicted"/>
<dbReference type="GO" id="GO:0046872">
    <property type="term" value="F:metal ion binding"/>
    <property type="evidence" value="ECO:0007669"/>
    <property type="project" value="UniProtKB-KW"/>
</dbReference>
<dbReference type="GO" id="GO:0020037">
    <property type="term" value="F:heme binding"/>
    <property type="evidence" value="ECO:0007669"/>
    <property type="project" value="InterPro"/>
</dbReference>
<keyword evidence="5" id="KW-0732">Signal</keyword>
<dbReference type="PROSITE" id="PS51257">
    <property type="entry name" value="PROKAR_LIPOPROTEIN"/>
    <property type="match status" value="1"/>
</dbReference>
<dbReference type="GO" id="GO:0004130">
    <property type="term" value="F:cytochrome-c peroxidase activity"/>
    <property type="evidence" value="ECO:0007669"/>
    <property type="project" value="TreeGrafter"/>
</dbReference>
<dbReference type="InterPro" id="IPR010538">
    <property type="entry name" value="DHOR"/>
</dbReference>